<keyword evidence="5" id="KW-0998">Cell outer membrane</keyword>
<name>A0A2T2YPJ1_9BACT</name>
<evidence type="ECO:0000256" key="4">
    <source>
        <dbReference type="ARBA" id="ARBA00023136"/>
    </source>
</evidence>
<dbReference type="EMBL" id="PYFT01000001">
    <property type="protein sequence ID" value="PSR57421.1"/>
    <property type="molecule type" value="Genomic_DNA"/>
</dbReference>
<gene>
    <name evidence="8" type="ORF">AHMF7605_23255</name>
</gene>
<dbReference type="SUPFAM" id="SSF48452">
    <property type="entry name" value="TPR-like"/>
    <property type="match status" value="1"/>
</dbReference>
<evidence type="ECO:0000313" key="8">
    <source>
        <dbReference type="EMBL" id="PSR57421.1"/>
    </source>
</evidence>
<keyword evidence="4" id="KW-0472">Membrane</keyword>
<dbReference type="InterPro" id="IPR012944">
    <property type="entry name" value="SusD_RagB_dom"/>
</dbReference>
<feature type="domain" description="RagB/SusD" evidence="6">
    <location>
        <begin position="348"/>
        <end position="468"/>
    </location>
</feature>
<dbReference type="Gene3D" id="1.25.40.390">
    <property type="match status" value="1"/>
</dbReference>
<comment type="caution">
    <text evidence="8">The sequence shown here is derived from an EMBL/GenBank/DDBJ whole genome shotgun (WGS) entry which is preliminary data.</text>
</comment>
<evidence type="ECO:0000256" key="5">
    <source>
        <dbReference type="ARBA" id="ARBA00023237"/>
    </source>
</evidence>
<dbReference type="GO" id="GO:0009279">
    <property type="term" value="C:cell outer membrane"/>
    <property type="evidence" value="ECO:0007669"/>
    <property type="project" value="UniProtKB-SubCell"/>
</dbReference>
<feature type="domain" description="SusD-like N-terminal" evidence="7">
    <location>
        <begin position="74"/>
        <end position="221"/>
    </location>
</feature>
<dbReference type="OrthoDB" id="9792139at2"/>
<evidence type="ECO:0000256" key="2">
    <source>
        <dbReference type="ARBA" id="ARBA00006275"/>
    </source>
</evidence>
<evidence type="ECO:0000313" key="9">
    <source>
        <dbReference type="Proteomes" id="UP000240357"/>
    </source>
</evidence>
<evidence type="ECO:0000256" key="1">
    <source>
        <dbReference type="ARBA" id="ARBA00004442"/>
    </source>
</evidence>
<accession>A0A2T2YPJ1</accession>
<dbReference type="InterPro" id="IPR033985">
    <property type="entry name" value="SusD-like_N"/>
</dbReference>
<comment type="similarity">
    <text evidence="2">Belongs to the SusD family.</text>
</comment>
<evidence type="ECO:0000259" key="6">
    <source>
        <dbReference type="Pfam" id="PF07980"/>
    </source>
</evidence>
<proteinExistence type="inferred from homology"/>
<comment type="subcellular location">
    <subcellularLocation>
        <location evidence="1">Cell outer membrane</location>
    </subcellularLocation>
</comment>
<keyword evidence="9" id="KW-1185">Reference proteome</keyword>
<dbReference type="Proteomes" id="UP000240357">
    <property type="component" value="Unassembled WGS sequence"/>
</dbReference>
<dbReference type="Pfam" id="PF14322">
    <property type="entry name" value="SusD-like_3"/>
    <property type="match status" value="1"/>
</dbReference>
<evidence type="ECO:0000259" key="7">
    <source>
        <dbReference type="Pfam" id="PF14322"/>
    </source>
</evidence>
<dbReference type="Pfam" id="PF07980">
    <property type="entry name" value="SusD_RagB"/>
    <property type="match status" value="1"/>
</dbReference>
<evidence type="ECO:0000256" key="3">
    <source>
        <dbReference type="ARBA" id="ARBA00022729"/>
    </source>
</evidence>
<dbReference type="AlphaFoldDB" id="A0A2T2YPJ1"/>
<keyword evidence="3" id="KW-0732">Signal</keyword>
<dbReference type="CDD" id="cd08977">
    <property type="entry name" value="SusD"/>
    <property type="match status" value="1"/>
</dbReference>
<reference evidence="8 9" key="1">
    <citation type="submission" date="2018-03" db="EMBL/GenBank/DDBJ databases">
        <title>Adhaeribacter sp. HMF7605 Genome sequencing and assembly.</title>
        <authorList>
            <person name="Kang H."/>
            <person name="Kang J."/>
            <person name="Cha I."/>
            <person name="Kim H."/>
            <person name="Joh K."/>
        </authorList>
    </citation>
    <scope>NUCLEOTIDE SEQUENCE [LARGE SCALE GENOMIC DNA]</scope>
    <source>
        <strain evidence="8 9">HMF7605</strain>
    </source>
</reference>
<sequence length="468" mass="51387">MLALTAASCNDRLDIEPQDSVDVTKALTTSGDVESAVIGMYSLLGTPELYGTNLNLLPELLASDNYISWQGTFASYRTLARHTLDATNAEASRTWISGFEAINLANTVIKALPVVDADLKAQLEGEALFVRGIMHFELVRLYAQNYEPGGANTQLGVPIALQSAANEAEAAVTQPRATVAEVYQQVIADLIKAESLLPESSDRNIRATKYVASAFLARVYLQQGDYAKALEKANSVIASGNYNLNPIVSLAFRNRNTAESIFEIQQNDQNNAGNSNDGLTTFYASLPGNIGRGDVRILGEDDIPQNEFGVTTLYQQFEPNDTRLTDLIYEGTGARPGRLRNGKYTEFGANIPVVRLAEMYLIRAEANFRLGSGVGAEPLEDINLIRNRAKATPLTTVTLEDILLERQFELAYEGFRVHDLKRTQGQLLVLDNDGLIEETISYDDPILVLPIPQREMDANKLLVQNEGY</sequence>
<dbReference type="InterPro" id="IPR011990">
    <property type="entry name" value="TPR-like_helical_dom_sf"/>
</dbReference>
<organism evidence="8 9">
    <name type="scientific">Adhaeribacter arboris</name>
    <dbReference type="NCBI Taxonomy" id="2072846"/>
    <lineage>
        <taxon>Bacteria</taxon>
        <taxon>Pseudomonadati</taxon>
        <taxon>Bacteroidota</taxon>
        <taxon>Cytophagia</taxon>
        <taxon>Cytophagales</taxon>
        <taxon>Hymenobacteraceae</taxon>
        <taxon>Adhaeribacter</taxon>
    </lineage>
</organism>
<protein>
    <submittedName>
        <fullName evidence="8">RagB/SusD family nutrient uptake outer membrane protein</fullName>
    </submittedName>
</protein>